<evidence type="ECO:0000313" key="2">
    <source>
        <dbReference type="EMBL" id="KUK87292.1"/>
    </source>
</evidence>
<feature type="transmembrane region" description="Helical" evidence="1">
    <location>
        <begin position="73"/>
        <end position="100"/>
    </location>
</feature>
<comment type="caution">
    <text evidence="2">The sequence shown here is derived from an EMBL/GenBank/DDBJ whole genome shotgun (WGS) entry which is preliminary data.</text>
</comment>
<evidence type="ECO:0000313" key="3">
    <source>
        <dbReference type="Proteomes" id="UP000053467"/>
    </source>
</evidence>
<keyword evidence="1" id="KW-0812">Transmembrane</keyword>
<feature type="transmembrane region" description="Helical" evidence="1">
    <location>
        <begin position="120"/>
        <end position="143"/>
    </location>
</feature>
<proteinExistence type="predicted"/>
<organism evidence="2 3">
    <name type="scientific">candidate division TA06 bacterium 34_109</name>
    <dbReference type="NCBI Taxonomy" id="1635277"/>
    <lineage>
        <taxon>Bacteria</taxon>
        <taxon>Bacteria division TA06</taxon>
    </lineage>
</organism>
<dbReference type="EMBL" id="LGGX01000006">
    <property type="protein sequence ID" value="KUK87292.1"/>
    <property type="molecule type" value="Genomic_DNA"/>
</dbReference>
<keyword evidence="1" id="KW-0472">Membrane</keyword>
<feature type="transmembrane region" description="Helical" evidence="1">
    <location>
        <begin position="195"/>
        <end position="216"/>
    </location>
</feature>
<sequence length="225" mass="25174">MFVRRTLPLLVSAVFGVALILQFFVPHPASKNFYNMMLDWLIIVSAFTYLIAVQSTVELHFTKIKRKVEGWQYSIIVLIALFVTAFLGVFGGAFMPTTLWMKIFPSVKPSDTTPLMYTYLYMQMPMQSTIFSLLAFYMASAAFRSFRARSFDATLLLITAGIVTLGRVPLGEFIYKGLPDVVEWILKYPNMAAQRGILIGVQLGIIATSIKIILGIEGKYLGGGK</sequence>
<keyword evidence="1" id="KW-1133">Transmembrane helix</keyword>
<dbReference type="AlphaFoldDB" id="A0A117M6N8"/>
<protein>
    <submittedName>
        <fullName evidence="2">Uncharacterized protein</fullName>
    </submittedName>
</protein>
<evidence type="ECO:0000256" key="1">
    <source>
        <dbReference type="SAM" id="Phobius"/>
    </source>
</evidence>
<reference evidence="3" key="1">
    <citation type="journal article" date="2015" name="MBio">
        <title>Genome-Resolved Metagenomic Analysis Reveals Roles for Candidate Phyla and Other Microbial Community Members in Biogeochemical Transformations in Oil Reservoirs.</title>
        <authorList>
            <person name="Hu P."/>
            <person name="Tom L."/>
            <person name="Singh A."/>
            <person name="Thomas B.C."/>
            <person name="Baker B.J."/>
            <person name="Piceno Y.M."/>
            <person name="Andersen G.L."/>
            <person name="Banfield J.F."/>
        </authorList>
    </citation>
    <scope>NUCLEOTIDE SEQUENCE [LARGE SCALE GENOMIC DNA]</scope>
</reference>
<accession>A0A117M6N8</accession>
<feature type="transmembrane region" description="Helical" evidence="1">
    <location>
        <begin position="7"/>
        <end position="25"/>
    </location>
</feature>
<dbReference type="Proteomes" id="UP000053467">
    <property type="component" value="Unassembled WGS sequence"/>
</dbReference>
<gene>
    <name evidence="2" type="ORF">XE03_0900</name>
</gene>
<name>A0A117M6N8_UNCT6</name>
<feature type="transmembrane region" description="Helical" evidence="1">
    <location>
        <begin position="37"/>
        <end position="61"/>
    </location>
</feature>